<dbReference type="Proteomes" id="UP000601435">
    <property type="component" value="Unassembled WGS sequence"/>
</dbReference>
<keyword evidence="2" id="KW-1185">Reference proteome</keyword>
<protein>
    <submittedName>
        <fullName evidence="1">Uncharacterized protein</fullName>
    </submittedName>
</protein>
<sequence>AYDTCSDYTDGQMFKTFCDMHCIEDAVLKGNSAILKSLKTQETHVVTTLHDMLKWYTTELFDKLKETQDQSSQNFLEQERLLKAYFEQMADMETGYANQVNTQIDQLGVDINSRFKNNVDHLNVLQKHLKTVNDNIISLANWLGNQPMFATDDDHTFTPPHSVLQGADPSRIVDAKGISVQKPPHVEAQETLAWSRRIRLRVSGFRVPRWVQVFF</sequence>
<dbReference type="OrthoDB" id="10388695at2759"/>
<evidence type="ECO:0000313" key="1">
    <source>
        <dbReference type="EMBL" id="CAE7683464.1"/>
    </source>
</evidence>
<evidence type="ECO:0000313" key="2">
    <source>
        <dbReference type="Proteomes" id="UP000601435"/>
    </source>
</evidence>
<name>A0A812WQG9_9DINO</name>
<feature type="non-terminal residue" evidence="1">
    <location>
        <position position="215"/>
    </location>
</feature>
<accession>A0A812WQG9</accession>
<gene>
    <name evidence="1" type="ORF">SNEC2469_LOCUS19666</name>
</gene>
<organism evidence="1 2">
    <name type="scientific">Symbiodinium necroappetens</name>
    <dbReference type="NCBI Taxonomy" id="1628268"/>
    <lineage>
        <taxon>Eukaryota</taxon>
        <taxon>Sar</taxon>
        <taxon>Alveolata</taxon>
        <taxon>Dinophyceae</taxon>
        <taxon>Suessiales</taxon>
        <taxon>Symbiodiniaceae</taxon>
        <taxon>Symbiodinium</taxon>
    </lineage>
</organism>
<comment type="caution">
    <text evidence="1">The sequence shown here is derived from an EMBL/GenBank/DDBJ whole genome shotgun (WGS) entry which is preliminary data.</text>
</comment>
<reference evidence="1" key="1">
    <citation type="submission" date="2021-02" db="EMBL/GenBank/DDBJ databases">
        <authorList>
            <person name="Dougan E. K."/>
            <person name="Rhodes N."/>
            <person name="Thang M."/>
            <person name="Chan C."/>
        </authorList>
    </citation>
    <scope>NUCLEOTIDE SEQUENCE</scope>
</reference>
<dbReference type="EMBL" id="CAJNJA010033761">
    <property type="protein sequence ID" value="CAE7683464.1"/>
    <property type="molecule type" value="Genomic_DNA"/>
</dbReference>
<dbReference type="AlphaFoldDB" id="A0A812WQG9"/>
<proteinExistence type="predicted"/>